<dbReference type="InterPro" id="IPR035309">
    <property type="entry name" value="PSME4"/>
</dbReference>
<dbReference type="InterPro" id="IPR055455">
    <property type="entry name" value="HEAT_PSME4"/>
</dbReference>
<evidence type="ECO:0000259" key="11">
    <source>
        <dbReference type="Pfam" id="PF23096"/>
    </source>
</evidence>
<dbReference type="Pfam" id="PF11919">
    <property type="entry name" value="PSME4_C"/>
    <property type="match status" value="1"/>
</dbReference>
<dbReference type="GO" id="GO:0016504">
    <property type="term" value="F:peptidase activator activity"/>
    <property type="evidence" value="ECO:0007669"/>
    <property type="project" value="InterPro"/>
</dbReference>
<dbReference type="Pfam" id="PF23096">
    <property type="entry name" value="HEAT_PSME4"/>
    <property type="match status" value="1"/>
</dbReference>
<name>A0A813UG13_ADIRI</name>
<feature type="domain" description="Proteasome activator complex subunit 4 C-terminal" evidence="9">
    <location>
        <begin position="1707"/>
        <end position="1793"/>
    </location>
</feature>
<dbReference type="GO" id="GO:0005829">
    <property type="term" value="C:cytosol"/>
    <property type="evidence" value="ECO:0007669"/>
    <property type="project" value="TreeGrafter"/>
</dbReference>
<dbReference type="InterPro" id="IPR016024">
    <property type="entry name" value="ARM-type_fold"/>
</dbReference>
<feature type="domain" description="Proteasome activator Blm10 middle HEAT repeats region" evidence="10">
    <location>
        <begin position="306"/>
        <end position="783"/>
    </location>
</feature>
<evidence type="ECO:0000256" key="2">
    <source>
        <dbReference type="ARBA" id="ARBA00004496"/>
    </source>
</evidence>
<accession>A0A813UG13</accession>
<dbReference type="Proteomes" id="UP000663852">
    <property type="component" value="Unassembled WGS sequence"/>
</dbReference>
<feature type="domain" description="Proteasome activator complex subunit 4-like HEAT repeat-like" evidence="11">
    <location>
        <begin position="1145"/>
        <end position="1428"/>
    </location>
</feature>
<dbReference type="PANTHER" id="PTHR32170:SF3">
    <property type="entry name" value="PROTEASOME ACTIVATOR COMPLEX SUBUNIT 4"/>
    <property type="match status" value="1"/>
</dbReference>
<dbReference type="InterPro" id="IPR011989">
    <property type="entry name" value="ARM-like"/>
</dbReference>
<dbReference type="EMBL" id="CAJNOJ010000018">
    <property type="protein sequence ID" value="CAF0828629.1"/>
    <property type="molecule type" value="Genomic_DNA"/>
</dbReference>
<evidence type="ECO:0008006" key="14">
    <source>
        <dbReference type="Google" id="ProtNLM"/>
    </source>
</evidence>
<evidence type="ECO:0000256" key="7">
    <source>
        <dbReference type="ARBA" id="ARBA00023204"/>
    </source>
</evidence>
<gene>
    <name evidence="12" type="ORF">EDS130_LOCUS6222</name>
</gene>
<evidence type="ECO:0000256" key="8">
    <source>
        <dbReference type="ARBA" id="ARBA00023242"/>
    </source>
</evidence>
<comment type="subcellular location">
    <subcellularLocation>
        <location evidence="2">Cytoplasm</location>
    </subcellularLocation>
    <subcellularLocation>
        <location evidence="1">Nucleus speckle</location>
    </subcellularLocation>
</comment>
<keyword evidence="4" id="KW-0963">Cytoplasm</keyword>
<sequence length="1793" mass="208343">MTYEKTNLQKPNVYNTFLPFYDTIKQQSLESFEEICENLSRIIQLRELRPGFPLWSSKLQQFISLYGYSFTKSDHLKLIHLYLTVLTIPDLNFSNAKTSFDIMDELLSKSRLITRDDLIIDWHILHTWIKLILFNNDESYSLVALPNDVEKSLLYCVRSCRPYLSATATQEILDQFRPSLCPFDSAFSDAMCYFDLLLPVHLPPELHEQGFKLWLPEFLNIWESVTNNPDWEQNVINIFSFVAWCNIGYIDWEPWLPKIFTRILKSFSLPVANVQVSTQSQNYSLTIISTWLVAMMGNGSSCLRYLKDFFTATKSFYHPSNTGDFQRDLIRFLSKLSQAFVDRVHLERKPDRVWHFKPLASHQLTEDDITEFVNCVKECVFISIFNKANLEEAAKACQSLSQLRPELIVPPLVELLFSSIDSITEPHRFTAVITCLAGMTRQIVQQTPSFSQGQTYVLPLLMAVLPGIDSNDFKKTAVTFQFLNAILILITCVDCSSAVHTRNDLTEIEKEVCLSTAKFEDFISEFLNRTFQMIDTVATEMSDAVMLTNETNSEDQEATQELTNMISGITEQCSDKIFQMIKEKITNFIAVSSFSPKTGKFVNGLVRAILTGKPEETLKSLLPQTCERITKIIQQSDSLVLTDHKGDAELTWCLTLFSELLRARGDTLLVYKPVILSVFHQCIHIIHKESYEALANAARNLIKSLAYTHPIDYRLTVENIEEPFTDFLPIRAWGQHVEFDKLQVKFHIPNAEEVDFACEFVERFIYPELELLNEKCSKMSNDERLRSLTLIRFMAIGCFRMVPRIDSPEVKNLVPSVVPIDTNKRAKCALYAKEPHFKENLRMRLLTDIGKLLDDLVENHSDDASSLKTALKIYSITSVYFGVFENYVEKLCKSLETNKALFKNKLVGKRKHPRYIIIKRINVQLELFSVSNYQSLTEIDKQVILKLFELSIHRYSEVRRNAQVYLFHILRRYLFSYQVIIDRILELLNSPGEADHDQIKGCLYILLGNDSIFIPTKHSWTLLEKLWPSLARTKHATKISTQNLLDRIMEKIGKQFDTPAITEDTNDASVQAAVALWRPLDASELVSRDQLREERNQANILSYNNLMETLNALFYGDVLTWRQQEMTMAFIWLLLQRRIPIPASCIRTFVAFLIHDNVELRKISEKGIAAFTRIQKPPRIYVEKTLDQILQRPVDIDQCRPGDRDDNLWITINDYKPPTSQQQWEETCFLDKSFHGYYKWPKVIRYPMNKRERYTRETMPEDVLILYERFIDQEFIGKFIQFMVLDEEEEEINFDIHRFRMFKGLFRNFGLPLVHSFMKYLYELIHDKTTTQEGSHRVAAEITGAMIRGSKHWTLDMLEELWKKLTPFLAEVCTNLSPETVGHWGSCFKFGIEDEDPRRMYRPIEFLRSLINTHATGNTFLATSQWTLVQKLSNFEWRIPAIWCTINQYAKDYLDHPYKAIRERIASILSTSLSFDMILSDGQSIRHPKIDEFIDGIRQRLDQAIRIYEQTPLANISGERVEIDSEARRALNYIESVVQLHTLMFSGYLQPVKSSIIRLFPHLCEIDSIISNDDFIRESTVISRMYLAVTYLQTSFIEPLIEQLEHVCSSTKWHARRAAIEFVQNMIFCNLFTTRPYAQRLRQLVFKRLFDEQFEVRTVASVTLSGFYQCGFIQVSNDDLKHFRVMSKTSYFVKVDGKKVTSAENIVKRHGGVLGLCAIVLSSPYDIPNHVPEALMLLCEHSHDPDLIQKSIKKALSEFRRTHYDSWHEHREKFTEDQLVILADVLISPSYYA</sequence>
<evidence type="ECO:0000259" key="10">
    <source>
        <dbReference type="Pfam" id="PF16507"/>
    </source>
</evidence>
<dbReference type="OrthoDB" id="17907at2759"/>
<keyword evidence="8" id="KW-0539">Nucleus</keyword>
<evidence type="ECO:0000313" key="12">
    <source>
        <dbReference type="EMBL" id="CAF0828629.1"/>
    </source>
</evidence>
<dbReference type="GO" id="GO:0010499">
    <property type="term" value="P:proteasomal ubiquitin-independent protein catabolic process"/>
    <property type="evidence" value="ECO:0007669"/>
    <property type="project" value="TreeGrafter"/>
</dbReference>
<dbReference type="Gene3D" id="1.25.10.10">
    <property type="entry name" value="Leucine-rich Repeat Variant"/>
    <property type="match status" value="1"/>
</dbReference>
<dbReference type="InterPro" id="IPR032430">
    <property type="entry name" value="Blm10_mid"/>
</dbReference>
<dbReference type="GO" id="GO:0070628">
    <property type="term" value="F:proteasome binding"/>
    <property type="evidence" value="ECO:0007669"/>
    <property type="project" value="InterPro"/>
</dbReference>
<dbReference type="GO" id="GO:0006281">
    <property type="term" value="P:DNA repair"/>
    <property type="evidence" value="ECO:0007669"/>
    <property type="project" value="UniProtKB-KW"/>
</dbReference>
<protein>
    <recommendedName>
        <fullName evidence="14">Proteasome activator complex subunit 4</fullName>
    </recommendedName>
</protein>
<reference evidence="12" key="1">
    <citation type="submission" date="2021-02" db="EMBL/GenBank/DDBJ databases">
        <authorList>
            <person name="Nowell W R."/>
        </authorList>
    </citation>
    <scope>NUCLEOTIDE SEQUENCE</scope>
</reference>
<comment type="similarity">
    <text evidence="3">Belongs to the BLM10 family.</text>
</comment>
<evidence type="ECO:0000256" key="4">
    <source>
        <dbReference type="ARBA" id="ARBA00022490"/>
    </source>
</evidence>
<comment type="caution">
    <text evidence="12">The sequence shown here is derived from an EMBL/GenBank/DDBJ whole genome shotgun (WGS) entry which is preliminary data.</text>
</comment>
<evidence type="ECO:0000256" key="5">
    <source>
        <dbReference type="ARBA" id="ARBA00022737"/>
    </source>
</evidence>
<proteinExistence type="inferred from homology"/>
<evidence type="ECO:0000313" key="13">
    <source>
        <dbReference type="Proteomes" id="UP000663852"/>
    </source>
</evidence>
<dbReference type="GO" id="GO:0016607">
    <property type="term" value="C:nuclear speck"/>
    <property type="evidence" value="ECO:0007669"/>
    <property type="project" value="UniProtKB-SubCell"/>
</dbReference>
<evidence type="ECO:0000259" key="9">
    <source>
        <dbReference type="Pfam" id="PF11919"/>
    </source>
</evidence>
<dbReference type="Pfam" id="PF16507">
    <property type="entry name" value="HEAT_PSME4_mid"/>
    <property type="match status" value="1"/>
</dbReference>
<evidence type="ECO:0000256" key="3">
    <source>
        <dbReference type="ARBA" id="ARBA00005739"/>
    </source>
</evidence>
<keyword evidence="6" id="KW-0227">DNA damage</keyword>
<keyword evidence="5" id="KW-0677">Repeat</keyword>
<evidence type="ECO:0000256" key="1">
    <source>
        <dbReference type="ARBA" id="ARBA00004324"/>
    </source>
</evidence>
<dbReference type="SUPFAM" id="SSF48371">
    <property type="entry name" value="ARM repeat"/>
    <property type="match status" value="3"/>
</dbReference>
<evidence type="ECO:0000256" key="6">
    <source>
        <dbReference type="ARBA" id="ARBA00022763"/>
    </source>
</evidence>
<dbReference type="InterPro" id="IPR021843">
    <property type="entry name" value="PSME4_C"/>
</dbReference>
<dbReference type="PANTHER" id="PTHR32170">
    <property type="entry name" value="PROTEASOME ACTIVATOR COMPLEX SUBUNIT 4"/>
    <property type="match status" value="1"/>
</dbReference>
<keyword evidence="7" id="KW-0234">DNA repair</keyword>
<organism evidence="12 13">
    <name type="scientific">Adineta ricciae</name>
    <name type="common">Rotifer</name>
    <dbReference type="NCBI Taxonomy" id="249248"/>
    <lineage>
        <taxon>Eukaryota</taxon>
        <taxon>Metazoa</taxon>
        <taxon>Spiralia</taxon>
        <taxon>Gnathifera</taxon>
        <taxon>Rotifera</taxon>
        <taxon>Eurotatoria</taxon>
        <taxon>Bdelloidea</taxon>
        <taxon>Adinetida</taxon>
        <taxon>Adinetidae</taxon>
        <taxon>Adineta</taxon>
    </lineage>
</organism>